<dbReference type="Proteomes" id="UP000192660">
    <property type="component" value="Unassembled WGS sequence"/>
</dbReference>
<dbReference type="PANTHER" id="PTHR12526">
    <property type="entry name" value="GLYCOSYLTRANSFERASE"/>
    <property type="match status" value="1"/>
</dbReference>
<sequence>MRVLWVLSSLEGTEGTMIAAIVASTLLQQGLALDILPLNPLPPHTGPYPFPENVEILDCPSVNRLSGVAPLTKGLTKLKGLFRRLYSYYDRIILDQNLDFELKAIMASGKHHVDARTTLIATRSLSELMATRGDQAPRIKQLMQRWYPQISHVITLSGHIEDDLIQHFAVPSSHITRLSLPLSAMETRTHSFSWPEDFVPRAPVVGIFGWLNVFKGVEGLLMIAKTLYDQGLFFRMVILGDGPSRKNLEQLAQSLSLDCLFPKWPADILAWFRACDIIVAPQYWDGSGIDAQLAMFVGVPVLGYEGPSAVKELISAHGGGELVETGNPMEMADRLAMWLTEPHIRERYRSQKSITDQLFGLAMQAEWINQLTR</sequence>
<accession>A0A1W1WE96</accession>
<dbReference type="SUPFAM" id="SSF53756">
    <property type="entry name" value="UDP-Glycosyltransferase/glycogen phosphorylase"/>
    <property type="match status" value="1"/>
</dbReference>
<evidence type="ECO:0000313" key="3">
    <source>
        <dbReference type="Proteomes" id="UP000192660"/>
    </source>
</evidence>
<proteinExistence type="predicted"/>
<dbReference type="Gene3D" id="3.40.50.2000">
    <property type="entry name" value="Glycogen Phosphorylase B"/>
    <property type="match status" value="1"/>
</dbReference>
<dbReference type="RefSeq" id="WP_084661216.1">
    <property type="nucleotide sequence ID" value="NZ_FWWY01000001.1"/>
</dbReference>
<dbReference type="AlphaFoldDB" id="A0A1W1WE96"/>
<evidence type="ECO:0000313" key="2">
    <source>
        <dbReference type="EMBL" id="SMC04370.1"/>
    </source>
</evidence>
<protein>
    <submittedName>
        <fullName evidence="2">Glycosyltransferase involved in cell wall bisynthesis</fullName>
    </submittedName>
</protein>
<reference evidence="3" key="1">
    <citation type="submission" date="2017-04" db="EMBL/GenBank/DDBJ databases">
        <authorList>
            <person name="Varghese N."/>
            <person name="Submissions S."/>
        </authorList>
    </citation>
    <scope>NUCLEOTIDE SEQUENCE [LARGE SCALE GENOMIC DNA]</scope>
    <source>
        <strain evidence="3">DSM 9293</strain>
    </source>
</reference>
<dbReference type="InterPro" id="IPR001296">
    <property type="entry name" value="Glyco_trans_1"/>
</dbReference>
<feature type="domain" description="Glycosyl transferase family 1" evidence="1">
    <location>
        <begin position="204"/>
        <end position="350"/>
    </location>
</feature>
<dbReference type="Pfam" id="PF00534">
    <property type="entry name" value="Glycos_transf_1"/>
    <property type="match status" value="1"/>
</dbReference>
<dbReference type="EMBL" id="FWWY01000001">
    <property type="protein sequence ID" value="SMC04370.1"/>
    <property type="molecule type" value="Genomic_DNA"/>
</dbReference>
<keyword evidence="3" id="KW-1185">Reference proteome</keyword>
<organism evidence="2 3">
    <name type="scientific">Sulfobacillus thermosulfidooxidans (strain DSM 9293 / VKM B-1269 / AT-1)</name>
    <dbReference type="NCBI Taxonomy" id="929705"/>
    <lineage>
        <taxon>Bacteria</taxon>
        <taxon>Bacillati</taxon>
        <taxon>Bacillota</taxon>
        <taxon>Clostridia</taxon>
        <taxon>Eubacteriales</taxon>
        <taxon>Clostridiales Family XVII. Incertae Sedis</taxon>
        <taxon>Sulfobacillus</taxon>
    </lineage>
</organism>
<name>A0A1W1WE96_SULTA</name>
<keyword evidence="2" id="KW-0808">Transferase</keyword>
<gene>
    <name evidence="2" type="ORF">SAMN00768000_1614</name>
</gene>
<evidence type="ECO:0000259" key="1">
    <source>
        <dbReference type="Pfam" id="PF00534"/>
    </source>
</evidence>
<dbReference type="STRING" id="28034.BFX07_01315"/>
<dbReference type="GO" id="GO:0016757">
    <property type="term" value="F:glycosyltransferase activity"/>
    <property type="evidence" value="ECO:0007669"/>
    <property type="project" value="InterPro"/>
</dbReference>
<dbReference type="OrthoDB" id="9802525at2"/>